<evidence type="ECO:0000313" key="1">
    <source>
        <dbReference type="EMBL" id="MFD1052145.1"/>
    </source>
</evidence>
<feature type="non-terminal residue" evidence="1">
    <location>
        <position position="1"/>
    </location>
</feature>
<dbReference type="SUPFAM" id="SSF51011">
    <property type="entry name" value="Glycosyl hydrolase domain"/>
    <property type="match status" value="1"/>
</dbReference>
<comment type="caution">
    <text evidence="1">The sequence shown here is derived from an EMBL/GenBank/DDBJ whole genome shotgun (WGS) entry which is preliminary data.</text>
</comment>
<dbReference type="EMBL" id="JBHTIS010004167">
    <property type="protein sequence ID" value="MFD1052145.1"/>
    <property type="molecule type" value="Genomic_DNA"/>
</dbReference>
<dbReference type="InterPro" id="IPR013780">
    <property type="entry name" value="Glyco_hydro_b"/>
</dbReference>
<proteinExistence type="predicted"/>
<name>A0ABW3MRL6_9PSEU</name>
<gene>
    <name evidence="1" type="ORF">ACFQ1S_44515</name>
</gene>
<dbReference type="Gene3D" id="2.60.40.1180">
    <property type="entry name" value="Golgi alpha-mannosidase II"/>
    <property type="match status" value="1"/>
</dbReference>
<organism evidence="1 2">
    <name type="scientific">Kibdelosporangium lantanae</name>
    <dbReference type="NCBI Taxonomy" id="1497396"/>
    <lineage>
        <taxon>Bacteria</taxon>
        <taxon>Bacillati</taxon>
        <taxon>Actinomycetota</taxon>
        <taxon>Actinomycetes</taxon>
        <taxon>Pseudonocardiales</taxon>
        <taxon>Pseudonocardiaceae</taxon>
        <taxon>Kibdelosporangium</taxon>
    </lineage>
</organism>
<reference evidence="2" key="1">
    <citation type="journal article" date="2019" name="Int. J. Syst. Evol. Microbiol.">
        <title>The Global Catalogue of Microorganisms (GCM) 10K type strain sequencing project: providing services to taxonomists for standard genome sequencing and annotation.</title>
        <authorList>
            <consortium name="The Broad Institute Genomics Platform"/>
            <consortium name="The Broad Institute Genome Sequencing Center for Infectious Disease"/>
            <person name="Wu L."/>
            <person name="Ma J."/>
        </authorList>
    </citation>
    <scope>NUCLEOTIDE SEQUENCE [LARGE SCALE GENOMIC DNA]</scope>
    <source>
        <strain evidence="2">JCM 31486</strain>
    </source>
</reference>
<protein>
    <submittedName>
        <fullName evidence="1">Alpha-L-arabinofuranosidase</fullName>
    </submittedName>
</protein>
<accession>A0ABW3MRL6</accession>
<sequence length="112" mass="11963">VDGDRHATAEHREVDVGDAAVTVDSGQCVVFLTNRATTSATEVQLDIRGARFTVEDAWTVTTPDGLTRHAVNTADSQPVRPIPLPDVTSGDTITATLPPLSWTALRLVDRDA</sequence>
<keyword evidence="2" id="KW-1185">Reference proteome</keyword>
<evidence type="ECO:0000313" key="2">
    <source>
        <dbReference type="Proteomes" id="UP001597045"/>
    </source>
</evidence>
<dbReference type="Proteomes" id="UP001597045">
    <property type="component" value="Unassembled WGS sequence"/>
</dbReference>